<dbReference type="SUPFAM" id="SSF48403">
    <property type="entry name" value="Ankyrin repeat"/>
    <property type="match status" value="2"/>
</dbReference>
<dbReference type="InterPro" id="IPR036770">
    <property type="entry name" value="Ankyrin_rpt-contain_sf"/>
</dbReference>
<evidence type="ECO:0000256" key="4">
    <source>
        <dbReference type="ARBA" id="ARBA00022692"/>
    </source>
</evidence>
<dbReference type="PANTHER" id="PTHR47143:SF3">
    <property type="entry name" value="PWWP DOMAIN-CONTAINING PROTEIN"/>
    <property type="match status" value="1"/>
</dbReference>
<feature type="repeat" description="ANK" evidence="11">
    <location>
        <begin position="289"/>
        <end position="321"/>
    </location>
</feature>
<accession>A0A4E0RF57</accession>
<feature type="repeat" description="ANK" evidence="11">
    <location>
        <begin position="524"/>
        <end position="556"/>
    </location>
</feature>
<reference evidence="14" key="1">
    <citation type="submission" date="2019-03" db="EMBL/GenBank/DDBJ databases">
        <title>Improved annotation for the trematode Fasciola hepatica.</title>
        <authorList>
            <person name="Choi Y.-J."/>
            <person name="Martin J."/>
            <person name="Mitreva M."/>
        </authorList>
    </citation>
    <scope>NUCLEOTIDE SEQUENCE [LARGE SCALE GENOMIC DNA]</scope>
</reference>
<evidence type="ECO:0000256" key="10">
    <source>
        <dbReference type="ARBA" id="ARBA00023303"/>
    </source>
</evidence>
<dbReference type="PROSITE" id="PS50297">
    <property type="entry name" value="ANK_REP_REGION"/>
    <property type="match status" value="8"/>
</dbReference>
<feature type="repeat" description="ANK" evidence="11">
    <location>
        <begin position="388"/>
        <end position="420"/>
    </location>
</feature>
<evidence type="ECO:0000256" key="5">
    <source>
        <dbReference type="ARBA" id="ARBA00022737"/>
    </source>
</evidence>
<evidence type="ECO:0000259" key="13">
    <source>
        <dbReference type="Pfam" id="PF00520"/>
    </source>
</evidence>
<evidence type="ECO:0000256" key="6">
    <source>
        <dbReference type="ARBA" id="ARBA00022989"/>
    </source>
</evidence>
<evidence type="ECO:0000256" key="8">
    <source>
        <dbReference type="ARBA" id="ARBA00023065"/>
    </source>
</evidence>
<feature type="transmembrane region" description="Helical" evidence="12">
    <location>
        <begin position="929"/>
        <end position="946"/>
    </location>
</feature>
<evidence type="ECO:0000256" key="2">
    <source>
        <dbReference type="ARBA" id="ARBA00022448"/>
    </source>
</evidence>
<keyword evidence="6 12" id="KW-1133">Transmembrane helix</keyword>
<keyword evidence="7 11" id="KW-0040">ANK repeat</keyword>
<feature type="repeat" description="ANK" evidence="11">
    <location>
        <begin position="322"/>
        <end position="354"/>
    </location>
</feature>
<evidence type="ECO:0000313" key="15">
    <source>
        <dbReference type="Proteomes" id="UP000230066"/>
    </source>
</evidence>
<keyword evidence="4 12" id="KW-0812">Transmembrane</keyword>
<dbReference type="PRINTS" id="PR01415">
    <property type="entry name" value="ANKYRIN"/>
</dbReference>
<feature type="transmembrane region" description="Helical" evidence="12">
    <location>
        <begin position="958"/>
        <end position="978"/>
    </location>
</feature>
<evidence type="ECO:0000256" key="1">
    <source>
        <dbReference type="ARBA" id="ARBA00004141"/>
    </source>
</evidence>
<dbReference type="InterPro" id="IPR005821">
    <property type="entry name" value="Ion_trans_dom"/>
</dbReference>
<keyword evidence="2" id="KW-0813">Transport</keyword>
<feature type="transmembrane region" description="Helical" evidence="12">
    <location>
        <begin position="998"/>
        <end position="1020"/>
    </location>
</feature>
<keyword evidence="10" id="KW-0407">Ion channel</keyword>
<dbReference type="Pfam" id="PF13637">
    <property type="entry name" value="Ank_4"/>
    <property type="match status" value="1"/>
</dbReference>
<evidence type="ECO:0000256" key="7">
    <source>
        <dbReference type="ARBA" id="ARBA00023043"/>
    </source>
</evidence>
<keyword evidence="9 12" id="KW-0472">Membrane</keyword>
<evidence type="ECO:0000256" key="9">
    <source>
        <dbReference type="ARBA" id="ARBA00023136"/>
    </source>
</evidence>
<comment type="subcellular location">
    <subcellularLocation>
        <location evidence="1">Membrane</location>
        <topology evidence="1">Multi-pass membrane protein</topology>
    </subcellularLocation>
</comment>
<keyword evidence="5" id="KW-0677">Repeat</keyword>
<dbReference type="Pfam" id="PF00520">
    <property type="entry name" value="Ion_trans"/>
    <property type="match status" value="1"/>
</dbReference>
<keyword evidence="15" id="KW-1185">Reference proteome</keyword>
<evidence type="ECO:0000256" key="11">
    <source>
        <dbReference type="PROSITE-ProRule" id="PRU00023"/>
    </source>
</evidence>
<feature type="repeat" description="ANK" evidence="11">
    <location>
        <begin position="355"/>
        <end position="387"/>
    </location>
</feature>
<comment type="caution">
    <text evidence="14">The sequence shown here is derived from an EMBL/GenBank/DDBJ whole genome shotgun (WGS) entry which is preliminary data.</text>
</comment>
<gene>
    <name evidence="14" type="ORF">D915_003973</name>
</gene>
<dbReference type="Proteomes" id="UP000230066">
    <property type="component" value="Unassembled WGS sequence"/>
</dbReference>
<evidence type="ECO:0000256" key="12">
    <source>
        <dbReference type="SAM" id="Phobius"/>
    </source>
</evidence>
<organism evidence="14 15">
    <name type="scientific">Fasciola hepatica</name>
    <name type="common">Liver fluke</name>
    <dbReference type="NCBI Taxonomy" id="6192"/>
    <lineage>
        <taxon>Eukaryota</taxon>
        <taxon>Metazoa</taxon>
        <taxon>Spiralia</taxon>
        <taxon>Lophotrochozoa</taxon>
        <taxon>Platyhelminthes</taxon>
        <taxon>Trematoda</taxon>
        <taxon>Digenea</taxon>
        <taxon>Plagiorchiida</taxon>
        <taxon>Echinostomata</taxon>
        <taxon>Echinostomatoidea</taxon>
        <taxon>Fasciolidae</taxon>
        <taxon>Fasciola</taxon>
    </lineage>
</organism>
<name>A0A4E0RF57_FASHE</name>
<sequence length="1252" mass="141151">MNNEILHNHKRMRSTHPMQKKEVVSLLLKLSRQGRASELRELIKEYEDVIKYIINKTDNGKLAALHYAARNEAFDCVRILVEEGGADVNMKTCEQFTPLHFAARYRRQTGKPTTEFIGATPARQNPRPSVDSEIGGPLSTKVPENTDHELSCAVKETETVLPDEVIHYLVDHGAQLNGQDANGWTALHYAAIRGNEVATHQLLKEPGIDFELADHDGMRPLHLAVAHNETEIVRCLLSAKADPFAVSHRGNLPIHFACTTCNVDLVKLLLSYCGNEEDCQTVLNAPNRDGETPLHWSVVKGHEKVVQLCLKKKADPNLTAFTGETSLHMAARVGSVEIARVLIQEGVCLDSEDVMLQTALHKAAERNNLDVVNLLLENGSDMENEDHNAFTPLLLAVSKGHVEILQLLADQNANLFAQEKNGKSAVYLCAEGNRLEALRAILAKKQAVPMIDVPNIYGNTPLHAASKQGHLEIVKLLLENGADLLAKNERESLAFHYAAKRGRLHIVRLFLRKSPGMVSELDEDGNSAIHLAASNGHQNVTDLLLKYGAAVDSRNSLRWTPLDCAAANGHRSCARFLLENGSPVDPRDVSNTTPLHLACKHGHTHVVELLLSWGADPGVRMVINENLPGYGPNALDSAIDHGEKSCAMILLQSTNWKRALRNQTVSSNGILTTPMRKLIIYMPEIAEMVMDRCLTTKPCSMDQGEFNISHYNFEFIEDTYAHWFRRANLRTHGTIYPRSPLRFAKRRTNDDRFLQARARPKESVKGRLQFSFSLDEDDSEVTEDDDMRPYTRDSQNWNKNHPLMLMIHYKRARLLEHKLVTMLLKRKWLRAGLVYYVNLFVYILFLAFYSTNMLITKSGDLVLRKNATLKNISVIDACLNGLLKHPDQPIPSAIMISKYVVLALSATNLVKEMAQLFFTGRRYFTLENCMEFSIFVLAILSVLDVYNCFNNYGLKKGWQWQCGAVGIFLAWLNLLLFLRRIPTLGLFVLMFTVIIRTFINFFAVFFLFIFAFAFGFHILLSNHAQFNSLGNSLMKTSVMTMGELDFDSLFNTQFESNTYESLIFFDGITYSLFVGFLIVMTLVIMNLLVGLAVDDIKGVQNQAVVKRVAMQIQLLLDIDSFLPYWIRKRLEPRMLSVRTFQNTSCSAATVKNGFRLFWNRMCDDFESNEEAQSDDELHQIQRRMNLMDQKLADLQVNQNGVMNSLSHIITNLRHITCGRSSSSATELEAISVRRGSLLTVMNDHTSGLVRPA</sequence>
<keyword evidence="14" id="KW-0675">Receptor</keyword>
<protein>
    <submittedName>
        <fullName evidence="14">Transient receptor potential cation channel subfamily A member 1</fullName>
    </submittedName>
</protein>
<feature type="transmembrane region" description="Helical" evidence="12">
    <location>
        <begin position="833"/>
        <end position="855"/>
    </location>
</feature>
<evidence type="ECO:0000313" key="14">
    <source>
        <dbReference type="EMBL" id="THD25121.1"/>
    </source>
</evidence>
<feature type="repeat" description="ANK" evidence="11">
    <location>
        <begin position="457"/>
        <end position="489"/>
    </location>
</feature>
<dbReference type="AlphaFoldDB" id="A0A4E0RF57"/>
<proteinExistence type="predicted"/>
<dbReference type="GO" id="GO:1902495">
    <property type="term" value="C:transmembrane transporter complex"/>
    <property type="evidence" value="ECO:0007669"/>
    <property type="project" value="TreeGrafter"/>
</dbReference>
<dbReference type="Pfam" id="PF12796">
    <property type="entry name" value="Ank_2"/>
    <property type="match status" value="4"/>
</dbReference>
<dbReference type="SMART" id="SM00248">
    <property type="entry name" value="ANK"/>
    <property type="match status" value="16"/>
</dbReference>
<feature type="transmembrane region" description="Helical" evidence="12">
    <location>
        <begin position="1068"/>
        <end position="1093"/>
    </location>
</feature>
<feature type="repeat" description="ANK" evidence="11">
    <location>
        <begin position="557"/>
        <end position="589"/>
    </location>
</feature>
<feature type="domain" description="Ion transport" evidence="13">
    <location>
        <begin position="888"/>
        <end position="1102"/>
    </location>
</feature>
<dbReference type="GO" id="GO:0005216">
    <property type="term" value="F:monoatomic ion channel activity"/>
    <property type="evidence" value="ECO:0007669"/>
    <property type="project" value="InterPro"/>
</dbReference>
<feature type="repeat" description="ANK" evidence="11">
    <location>
        <begin position="590"/>
        <end position="622"/>
    </location>
</feature>
<evidence type="ECO:0000256" key="3">
    <source>
        <dbReference type="ARBA" id="ARBA00022606"/>
    </source>
</evidence>
<dbReference type="EMBL" id="JXXN02001281">
    <property type="protein sequence ID" value="THD25121.1"/>
    <property type="molecule type" value="Genomic_DNA"/>
</dbReference>
<feature type="repeat" description="ANK" evidence="11">
    <location>
        <begin position="216"/>
        <end position="248"/>
    </location>
</feature>
<dbReference type="Gene3D" id="1.25.40.20">
    <property type="entry name" value="Ankyrin repeat-containing domain"/>
    <property type="match status" value="5"/>
</dbReference>
<keyword evidence="3" id="KW-0716">Sensory transduction</keyword>
<dbReference type="InterPro" id="IPR002110">
    <property type="entry name" value="Ankyrin_rpt"/>
</dbReference>
<dbReference type="PROSITE" id="PS50088">
    <property type="entry name" value="ANK_REPEAT"/>
    <property type="match status" value="10"/>
</dbReference>
<feature type="repeat" description="ANK" evidence="11">
    <location>
        <begin position="182"/>
        <end position="215"/>
    </location>
</feature>
<dbReference type="InterPro" id="IPR052076">
    <property type="entry name" value="TRP_cation_channel"/>
</dbReference>
<keyword evidence="8" id="KW-0406">Ion transport</keyword>
<dbReference type="Pfam" id="PF00023">
    <property type="entry name" value="Ank"/>
    <property type="match status" value="3"/>
</dbReference>
<dbReference type="PANTHER" id="PTHR47143">
    <property type="entry name" value="TRANSIENT RECEPTOR POTENTIAL CATION CHANNEL PROTEIN PAINLESS"/>
    <property type="match status" value="1"/>
</dbReference>